<keyword evidence="2" id="KW-0378">Hydrolase</keyword>
<keyword evidence="3" id="KW-1185">Reference proteome</keyword>
<dbReference type="CDD" id="cd03135">
    <property type="entry name" value="GATase1_DJ-1"/>
    <property type="match status" value="1"/>
</dbReference>
<dbReference type="GO" id="GO:0005737">
    <property type="term" value="C:cytoplasm"/>
    <property type="evidence" value="ECO:0007669"/>
    <property type="project" value="TreeGrafter"/>
</dbReference>
<dbReference type="GO" id="GO:0008233">
    <property type="term" value="F:peptidase activity"/>
    <property type="evidence" value="ECO:0007669"/>
    <property type="project" value="UniProtKB-KW"/>
</dbReference>
<organism evidence="2 3">
    <name type="scientific">Obesumbacterium proteus ATCC 12841</name>
    <dbReference type="NCBI Taxonomy" id="1354268"/>
    <lineage>
        <taxon>Bacteria</taxon>
        <taxon>Pseudomonadati</taxon>
        <taxon>Pseudomonadota</taxon>
        <taxon>Gammaproteobacteria</taxon>
        <taxon>Enterobacterales</taxon>
        <taxon>Hafniaceae</taxon>
        <taxon>Obesumbacterium</taxon>
    </lineage>
</organism>
<proteinExistence type="predicted"/>
<dbReference type="PANTHER" id="PTHR48094">
    <property type="entry name" value="PROTEIN/NUCLEIC ACID DEGLYCASE DJ-1-RELATED"/>
    <property type="match status" value="1"/>
</dbReference>
<comment type="caution">
    <text evidence="2">The sequence shown here is derived from an EMBL/GenBank/DDBJ whole genome shotgun (WGS) entry which is preliminary data.</text>
</comment>
<accession>A0AA91EIA4</accession>
<evidence type="ECO:0000313" key="3">
    <source>
        <dbReference type="Proteomes" id="UP000078431"/>
    </source>
</evidence>
<dbReference type="InterPro" id="IPR029062">
    <property type="entry name" value="Class_I_gatase-like"/>
</dbReference>
<dbReference type="InterPro" id="IPR050325">
    <property type="entry name" value="Prot/Nucl_acid_deglycase"/>
</dbReference>
<dbReference type="Gene3D" id="3.40.50.880">
    <property type="match status" value="1"/>
</dbReference>
<dbReference type="PANTHER" id="PTHR48094:SF12">
    <property type="entry name" value="PARKINSON DISEASE PROTEIN 7 HOMOLOG"/>
    <property type="match status" value="1"/>
</dbReference>
<dbReference type="Proteomes" id="UP000078431">
    <property type="component" value="Unassembled WGS sequence"/>
</dbReference>
<evidence type="ECO:0000313" key="2">
    <source>
        <dbReference type="EMBL" id="OAT59883.1"/>
    </source>
</evidence>
<dbReference type="Pfam" id="PF01965">
    <property type="entry name" value="DJ-1_PfpI"/>
    <property type="match status" value="1"/>
</dbReference>
<dbReference type="AlphaFoldDB" id="A0AA91EIA4"/>
<dbReference type="SUPFAM" id="SSF52317">
    <property type="entry name" value="Class I glutamine amidotransferase-like"/>
    <property type="match status" value="1"/>
</dbReference>
<evidence type="ECO:0000259" key="1">
    <source>
        <dbReference type="Pfam" id="PF01965"/>
    </source>
</evidence>
<dbReference type="EMBL" id="LXEX01000022">
    <property type="protein sequence ID" value="OAT59883.1"/>
    <property type="molecule type" value="Genomic_DNA"/>
</dbReference>
<reference evidence="2 3" key="1">
    <citation type="submission" date="2016-04" db="EMBL/GenBank/DDBJ databases">
        <title>ATOL: Assembling a taxonomically balanced genome-scale reconstruction of the evolutionary history of the Enterobacteriaceae.</title>
        <authorList>
            <person name="Plunkett G.III."/>
            <person name="Neeno-Eckwall E.C."/>
            <person name="Glasner J.D."/>
            <person name="Perna N.T."/>
        </authorList>
    </citation>
    <scope>NUCLEOTIDE SEQUENCE [LARGE SCALE GENOMIC DNA]</scope>
    <source>
        <strain evidence="2 3">ATCC 12841</strain>
    </source>
</reference>
<sequence>MSKKVAVLLAKGFEEAEAIMTIDVLRRLDIHVTTLACQDMLELTSYHNIRMFADVLLERSMDETFDAVVIPGGPEGTVNLAANPLVVEFIRRHDAAGKWICPICSAAARVLGGNNLLNGRRYTCSGDLHQDVKDGIYVDEKIVEDGNLLSGKGLGVAFDFAFHLGWKLTGDASNVDFQVDHIYYDYWRTNA</sequence>
<dbReference type="RefSeq" id="WP_061553234.1">
    <property type="nucleotide sequence ID" value="NZ_LXEX01000022.1"/>
</dbReference>
<gene>
    <name evidence="2" type="ORF">M993_01378</name>
</gene>
<feature type="domain" description="DJ-1/PfpI" evidence="1">
    <location>
        <begin position="3"/>
        <end position="163"/>
    </location>
</feature>
<dbReference type="InterPro" id="IPR002818">
    <property type="entry name" value="DJ-1/PfpI"/>
</dbReference>
<keyword evidence="2" id="KW-0645">Protease</keyword>
<dbReference type="GO" id="GO:0006508">
    <property type="term" value="P:proteolysis"/>
    <property type="evidence" value="ECO:0007669"/>
    <property type="project" value="UniProtKB-KW"/>
</dbReference>
<name>A0AA91EIA4_9GAMM</name>
<protein>
    <submittedName>
        <fullName evidence="2">Intracellular protease/amidase</fullName>
    </submittedName>
</protein>